<dbReference type="PANTHER" id="PTHR46967:SF1">
    <property type="entry name" value="KERATIN-ASSOCIATED PROTEIN 16-1-LIKE"/>
    <property type="match status" value="1"/>
</dbReference>
<dbReference type="EMBL" id="BRYB01006535">
    <property type="protein sequence ID" value="GMI51186.1"/>
    <property type="molecule type" value="Genomic_DNA"/>
</dbReference>
<sequence length="951" mass="104355">MPRTFACLLLLVLLLLLALPSEAGRFQHETGVDCTPRPSNTRASASWDGPGHADACRGLRVDAGADQCGLDEGCVDHDLNTLSGGAGQCFDDDLDNTDYYVMNNDDLPMDTADAGKRVDGNKNTGYNYCDMNDDDLLPANTGQCFDDDLDHTDYYDMNNDDLMDTADAGQRVDGNENNTDYNNCDVNDDDLLPANNGQHSFGAKDDLDYYDMNGDNPPMDTANAGQRVDGNENNTDYNNYDMNDDDLPMDTADAGKRVDGNKNTDYNVSHNYCDMNDDDLLPANTGQCFDDDLDHTDYYDMNNDDLKDTADAGQRVDGNDNNCNMNDDDLPPANNGQCFGAKDDLDFYDMNGDDPPMDSADAGQRVDGNENNTDYNNYDMNDDDLNGQCFGAKYDADFLYDDMNDNNMNDNDLPTDPIDTGQCFEGDENDPNSHDDPPPSSLFTAALIVCFGSTITCYILLLLNNTGLDLVLGLVLSGRSRRALNEFRSESEADCTACDTGWAHLVTGSTSLLDCVPCAPGTFWENATGAPVCTPCTGSTFTEAPGQTSCIGKFSEVDGAMTCTTCDAGKVLTTTGTTTSAACAPCAAGQSNSADSTSSKYQPLAKIMLSYFQIVSGLAFVYDIRFPKKFTKVISSISVVANIDFIPFLPIGCIATTDFHSSLVGYTLGPMLAFALMLGLYWSNKKSKPELANRVFSYFLALTFLILPSVSIRIFGTFACRDFGGDFGSFLKVDYSIDCSSERHATFQIYAIIMVLVYPVGVPLMYGVLLYRKRAMLDPGQWRFTHELGSEEHGRLKALAEREKLELGDPGLASLSFLYDAYEPRCYWFEVVETLRRLLLTGGLLFAEPGTGGQIIASMIMCLAAMRIYAGYKPFIEDSYDTLAEAAQWQLFFTMFAALCIRVNVDEESLQDKLMFDVMLCVIQFLAVAVGIVKFLFCKADRDAVRKTFGR</sequence>
<feature type="compositionally biased region" description="Low complexity" evidence="1">
    <location>
        <begin position="369"/>
        <end position="379"/>
    </location>
</feature>
<evidence type="ECO:0000313" key="4">
    <source>
        <dbReference type="EMBL" id="GMI51186.1"/>
    </source>
</evidence>
<accession>A0ABQ6NAP0</accession>
<feature type="region of interest" description="Disordered" evidence="1">
    <location>
        <begin position="28"/>
        <end position="50"/>
    </location>
</feature>
<comment type="caution">
    <text evidence="4">The sequence shown here is derived from an EMBL/GenBank/DDBJ whole genome shotgun (WGS) entry which is preliminary data.</text>
</comment>
<organism evidence="4 5">
    <name type="scientific">Tetraparma gracilis</name>
    <dbReference type="NCBI Taxonomy" id="2962635"/>
    <lineage>
        <taxon>Eukaryota</taxon>
        <taxon>Sar</taxon>
        <taxon>Stramenopiles</taxon>
        <taxon>Ochrophyta</taxon>
        <taxon>Bolidophyceae</taxon>
        <taxon>Parmales</taxon>
        <taxon>Triparmaceae</taxon>
        <taxon>Tetraparma</taxon>
    </lineage>
</organism>
<feature type="signal peptide" evidence="3">
    <location>
        <begin position="1"/>
        <end position="23"/>
    </location>
</feature>
<evidence type="ECO:0008006" key="6">
    <source>
        <dbReference type="Google" id="ProtNLM"/>
    </source>
</evidence>
<feature type="transmembrane region" description="Helical" evidence="2">
    <location>
        <begin position="442"/>
        <end position="463"/>
    </location>
</feature>
<gene>
    <name evidence="4" type="ORF">TeGR_g10366</name>
</gene>
<evidence type="ECO:0000256" key="2">
    <source>
        <dbReference type="SAM" id="Phobius"/>
    </source>
</evidence>
<protein>
    <recommendedName>
        <fullName evidence="6">Tyrosine-protein kinase ephrin type A/B receptor-like domain-containing protein</fullName>
    </recommendedName>
</protein>
<feature type="non-terminal residue" evidence="4">
    <location>
        <position position="951"/>
    </location>
</feature>
<keyword evidence="3" id="KW-0732">Signal</keyword>
<feature type="region of interest" description="Disordered" evidence="1">
    <location>
        <begin position="405"/>
        <end position="438"/>
    </location>
</feature>
<evidence type="ECO:0000256" key="3">
    <source>
        <dbReference type="SAM" id="SignalP"/>
    </source>
</evidence>
<feature type="transmembrane region" description="Helical" evidence="2">
    <location>
        <begin position="695"/>
        <end position="715"/>
    </location>
</feature>
<evidence type="ECO:0000313" key="5">
    <source>
        <dbReference type="Proteomes" id="UP001165060"/>
    </source>
</evidence>
<feature type="transmembrane region" description="Helical" evidence="2">
    <location>
        <begin position="749"/>
        <end position="771"/>
    </location>
</feature>
<keyword evidence="2" id="KW-0812">Transmembrane</keyword>
<keyword evidence="5" id="KW-1185">Reference proteome</keyword>
<evidence type="ECO:0000256" key="1">
    <source>
        <dbReference type="SAM" id="MobiDB-lite"/>
    </source>
</evidence>
<proteinExistence type="predicted"/>
<reference evidence="4 5" key="1">
    <citation type="journal article" date="2023" name="Commun. Biol.">
        <title>Genome analysis of Parmales, the sister group of diatoms, reveals the evolutionary specialization of diatoms from phago-mixotrophs to photoautotrophs.</title>
        <authorList>
            <person name="Ban H."/>
            <person name="Sato S."/>
            <person name="Yoshikawa S."/>
            <person name="Yamada K."/>
            <person name="Nakamura Y."/>
            <person name="Ichinomiya M."/>
            <person name="Sato N."/>
            <person name="Blanc-Mathieu R."/>
            <person name="Endo H."/>
            <person name="Kuwata A."/>
            <person name="Ogata H."/>
        </authorList>
    </citation>
    <scope>NUCLEOTIDE SEQUENCE [LARGE SCALE GENOMIC DNA]</scope>
</reference>
<feature type="chain" id="PRO_5045476370" description="Tyrosine-protein kinase ephrin type A/B receptor-like domain-containing protein" evidence="3">
    <location>
        <begin position="24"/>
        <end position="951"/>
    </location>
</feature>
<dbReference type="PANTHER" id="PTHR46967">
    <property type="entry name" value="INSULIN-LIKE GROWTH FACTOR BINDING PROTEIN,N-TERMINAL"/>
    <property type="match status" value="1"/>
</dbReference>
<feature type="transmembrane region" description="Helical" evidence="2">
    <location>
        <begin position="633"/>
        <end position="657"/>
    </location>
</feature>
<dbReference type="Proteomes" id="UP001165060">
    <property type="component" value="Unassembled WGS sequence"/>
</dbReference>
<feature type="region of interest" description="Disordered" evidence="1">
    <location>
        <begin position="319"/>
        <end position="380"/>
    </location>
</feature>
<feature type="transmembrane region" description="Helical" evidence="2">
    <location>
        <begin position="914"/>
        <end position="937"/>
    </location>
</feature>
<keyword evidence="2" id="KW-0472">Membrane</keyword>
<feature type="transmembrane region" description="Helical" evidence="2">
    <location>
        <begin position="844"/>
        <end position="866"/>
    </location>
</feature>
<keyword evidence="2" id="KW-1133">Transmembrane helix</keyword>
<feature type="transmembrane region" description="Helical" evidence="2">
    <location>
        <begin position="663"/>
        <end position="683"/>
    </location>
</feature>
<name>A0ABQ6NAP0_9STRA</name>
<dbReference type="SMART" id="SM01411">
    <property type="entry name" value="Ephrin_rec_like"/>
    <property type="match status" value="2"/>
</dbReference>